<dbReference type="Pfam" id="PF03763">
    <property type="entry name" value="Remorin_C"/>
    <property type="match status" value="1"/>
</dbReference>
<protein>
    <submittedName>
        <fullName evidence="5">Remorin, C-terminal</fullName>
    </submittedName>
</protein>
<feature type="domain" description="Remorin C-terminal" evidence="4">
    <location>
        <begin position="265"/>
        <end position="353"/>
    </location>
</feature>
<keyword evidence="2" id="KW-0175">Coiled coil</keyword>
<evidence type="ECO:0000256" key="2">
    <source>
        <dbReference type="SAM" id="Coils"/>
    </source>
</evidence>
<evidence type="ECO:0000256" key="1">
    <source>
        <dbReference type="ARBA" id="ARBA00005711"/>
    </source>
</evidence>
<proteinExistence type="inferred from homology"/>
<feature type="region of interest" description="Disordered" evidence="3">
    <location>
        <begin position="50"/>
        <end position="73"/>
    </location>
</feature>
<dbReference type="Proteomes" id="UP001163823">
    <property type="component" value="Chromosome 7"/>
</dbReference>
<sequence>MQEMKSEQPTFKNTKKSPQMKIMKTMATCSESSCCNVNCMAASESKQIESHSACSSARTSTTNSKPKTRITHNQDRSIEDPVWSMSSLMADFPESPSPICSSSPSPLRAGTLSRKSDPFCSEIRTSSPIKQSFCTISIDYKQSNSMVEVDEWIKNASKFCNSSNYINYLKENEILKQNGSHEGDMSMLSKCRASFAAPDYELSNMTLPSVREGSSTCEDLSRCVFIHSIYGDSNSGTPMDDRNKVKKRLKPYNAFLDEVKKQMLETETDARNKAKHVKLMDKMRRKVAAIEDWEAEETRKAMKEMKELESKLEKKRIQVLQRTQEKICKVKEGAKKQKINARRSTLEKLSAASNISRTRSPRDSIGLRLVPIC</sequence>
<evidence type="ECO:0000256" key="3">
    <source>
        <dbReference type="SAM" id="MobiDB-lite"/>
    </source>
</evidence>
<reference evidence="5" key="1">
    <citation type="journal article" date="2023" name="Science">
        <title>Elucidation of the pathway for biosynthesis of saponin adjuvants from the soapbark tree.</title>
        <authorList>
            <person name="Reed J."/>
            <person name="Orme A."/>
            <person name="El-Demerdash A."/>
            <person name="Owen C."/>
            <person name="Martin L.B.B."/>
            <person name="Misra R.C."/>
            <person name="Kikuchi S."/>
            <person name="Rejzek M."/>
            <person name="Martin A.C."/>
            <person name="Harkess A."/>
            <person name="Leebens-Mack J."/>
            <person name="Louveau T."/>
            <person name="Stephenson M.J."/>
            <person name="Osbourn A."/>
        </authorList>
    </citation>
    <scope>NUCLEOTIDE SEQUENCE</scope>
    <source>
        <strain evidence="5">S10</strain>
    </source>
</reference>
<feature type="coiled-coil region" evidence="2">
    <location>
        <begin position="295"/>
        <end position="325"/>
    </location>
</feature>
<organism evidence="5 6">
    <name type="scientific">Quillaja saponaria</name>
    <name type="common">Soap bark tree</name>
    <dbReference type="NCBI Taxonomy" id="32244"/>
    <lineage>
        <taxon>Eukaryota</taxon>
        <taxon>Viridiplantae</taxon>
        <taxon>Streptophyta</taxon>
        <taxon>Embryophyta</taxon>
        <taxon>Tracheophyta</taxon>
        <taxon>Spermatophyta</taxon>
        <taxon>Magnoliopsida</taxon>
        <taxon>eudicotyledons</taxon>
        <taxon>Gunneridae</taxon>
        <taxon>Pentapetalae</taxon>
        <taxon>rosids</taxon>
        <taxon>fabids</taxon>
        <taxon>Fabales</taxon>
        <taxon>Quillajaceae</taxon>
        <taxon>Quillaja</taxon>
    </lineage>
</organism>
<keyword evidence="6" id="KW-1185">Reference proteome</keyword>
<gene>
    <name evidence="5" type="ORF">O6P43_017366</name>
</gene>
<dbReference type="EMBL" id="JARAOO010000007">
    <property type="protein sequence ID" value="KAJ7962094.1"/>
    <property type="molecule type" value="Genomic_DNA"/>
</dbReference>
<comment type="similarity">
    <text evidence="1">Belongs to the remorin family.</text>
</comment>
<feature type="compositionally biased region" description="Polar residues" evidence="3">
    <location>
        <begin position="50"/>
        <end position="65"/>
    </location>
</feature>
<evidence type="ECO:0000313" key="5">
    <source>
        <dbReference type="EMBL" id="KAJ7962094.1"/>
    </source>
</evidence>
<dbReference type="KEGG" id="qsa:O6P43_017366"/>
<accession>A0AAD7LPT3</accession>
<dbReference type="AlphaFoldDB" id="A0AAD7LPT3"/>
<evidence type="ECO:0000313" key="6">
    <source>
        <dbReference type="Proteomes" id="UP001163823"/>
    </source>
</evidence>
<comment type="caution">
    <text evidence="5">The sequence shown here is derived from an EMBL/GenBank/DDBJ whole genome shotgun (WGS) entry which is preliminary data.</text>
</comment>
<name>A0AAD7LPT3_QUISA</name>
<dbReference type="InterPro" id="IPR005516">
    <property type="entry name" value="Remorin_C"/>
</dbReference>
<evidence type="ECO:0000259" key="4">
    <source>
        <dbReference type="Pfam" id="PF03763"/>
    </source>
</evidence>